<dbReference type="AlphaFoldDB" id="A0A382MP51"/>
<dbReference type="EMBL" id="UINC01094876">
    <property type="protein sequence ID" value="SVC50486.1"/>
    <property type="molecule type" value="Genomic_DNA"/>
</dbReference>
<accession>A0A382MP51</accession>
<reference evidence="1" key="1">
    <citation type="submission" date="2018-05" db="EMBL/GenBank/DDBJ databases">
        <authorList>
            <person name="Lanie J.A."/>
            <person name="Ng W.-L."/>
            <person name="Kazmierczak K.M."/>
            <person name="Andrzejewski T.M."/>
            <person name="Davidsen T.M."/>
            <person name="Wayne K.J."/>
            <person name="Tettelin H."/>
            <person name="Glass J.I."/>
            <person name="Rusch D."/>
            <person name="Podicherti R."/>
            <person name="Tsui H.-C.T."/>
            <person name="Winkler M.E."/>
        </authorList>
    </citation>
    <scope>NUCLEOTIDE SEQUENCE</scope>
</reference>
<sequence length="34" mass="3961">MFKQSKLRQSLLFGLSKLSNATLMTENDKQIIFE</sequence>
<name>A0A382MP51_9ZZZZ</name>
<organism evidence="1">
    <name type="scientific">marine metagenome</name>
    <dbReference type="NCBI Taxonomy" id="408172"/>
    <lineage>
        <taxon>unclassified sequences</taxon>
        <taxon>metagenomes</taxon>
        <taxon>ecological metagenomes</taxon>
    </lineage>
</organism>
<gene>
    <name evidence="1" type="ORF">METZ01_LOCUS303340</name>
</gene>
<evidence type="ECO:0000313" key="1">
    <source>
        <dbReference type="EMBL" id="SVC50486.1"/>
    </source>
</evidence>
<proteinExistence type="predicted"/>
<protein>
    <submittedName>
        <fullName evidence="1">Uncharacterized protein</fullName>
    </submittedName>
</protein>